<proteinExistence type="predicted"/>
<gene>
    <name evidence="1" type="ORF">MLIT_29430</name>
</gene>
<reference evidence="1 2" key="1">
    <citation type="journal article" date="2019" name="Emerg. Microbes Infect.">
        <title>Comprehensive subspecies identification of 175 nontuberculous mycobacteria species based on 7547 genomic profiles.</title>
        <authorList>
            <person name="Matsumoto Y."/>
            <person name="Kinjo T."/>
            <person name="Motooka D."/>
            <person name="Nabeya D."/>
            <person name="Jung N."/>
            <person name="Uechi K."/>
            <person name="Horii T."/>
            <person name="Iida T."/>
            <person name="Fujita J."/>
            <person name="Nakamura S."/>
        </authorList>
    </citation>
    <scope>NUCLEOTIDE SEQUENCE [LARGE SCALE GENOMIC DNA]</scope>
    <source>
        <strain evidence="1 2">JCM 17423</strain>
    </source>
</reference>
<dbReference type="Proteomes" id="UP000466607">
    <property type="component" value="Chromosome"/>
</dbReference>
<dbReference type="AlphaFoldDB" id="A0AAD1IM76"/>
<accession>A0AAD1IM76</accession>
<organism evidence="1 2">
    <name type="scientific">Mycolicibacterium litorale</name>
    <dbReference type="NCBI Taxonomy" id="758802"/>
    <lineage>
        <taxon>Bacteria</taxon>
        <taxon>Bacillati</taxon>
        <taxon>Actinomycetota</taxon>
        <taxon>Actinomycetes</taxon>
        <taxon>Mycobacteriales</taxon>
        <taxon>Mycobacteriaceae</taxon>
        <taxon>Mycolicibacterium</taxon>
    </lineage>
</organism>
<keyword evidence="2" id="KW-1185">Reference proteome</keyword>
<dbReference type="EMBL" id="AP022586">
    <property type="protein sequence ID" value="BBY17351.1"/>
    <property type="molecule type" value="Genomic_DNA"/>
</dbReference>
<sequence length="115" mass="11956">MRIQGTPSGSNAEVATMVRALVPTIAASIVVTAGSLGLAPPAAAGEAEYLDLQQYFTFLTADQLLREGYWSCRAAASGMGSSEIVPMVQQHLKYSGASLAVANKIVSTAIVHLDC</sequence>
<evidence type="ECO:0000313" key="2">
    <source>
        <dbReference type="Proteomes" id="UP000466607"/>
    </source>
</evidence>
<protein>
    <recommendedName>
        <fullName evidence="3">DUF732 domain-containing protein</fullName>
    </recommendedName>
</protein>
<name>A0AAD1IM76_9MYCO</name>
<evidence type="ECO:0008006" key="3">
    <source>
        <dbReference type="Google" id="ProtNLM"/>
    </source>
</evidence>
<evidence type="ECO:0000313" key="1">
    <source>
        <dbReference type="EMBL" id="BBY17351.1"/>
    </source>
</evidence>